<comment type="similarity">
    <text evidence="4">Belongs to the glycosyl hydrolase 5 (cellulase A) family.</text>
</comment>
<evidence type="ECO:0000313" key="8">
    <source>
        <dbReference type="Proteomes" id="UP000656077"/>
    </source>
</evidence>
<keyword evidence="2 4" id="KW-0378">Hydrolase</keyword>
<evidence type="ECO:0000256" key="4">
    <source>
        <dbReference type="RuleBase" id="RU361153"/>
    </source>
</evidence>
<evidence type="ECO:0000256" key="1">
    <source>
        <dbReference type="ARBA" id="ARBA00022729"/>
    </source>
</evidence>
<feature type="transmembrane region" description="Helical" evidence="5">
    <location>
        <begin position="12"/>
        <end position="30"/>
    </location>
</feature>
<dbReference type="AlphaFoldDB" id="A0A964RQC0"/>
<dbReference type="PANTHER" id="PTHR31297:SF17">
    <property type="entry name" value="ENDOGLUCANASE"/>
    <property type="match status" value="1"/>
</dbReference>
<dbReference type="Gene3D" id="3.20.20.80">
    <property type="entry name" value="Glycosidases"/>
    <property type="match status" value="1"/>
</dbReference>
<comment type="caution">
    <text evidence="7">The sequence shown here is derived from an EMBL/GenBank/DDBJ whole genome shotgun (WGS) entry which is preliminary data.</text>
</comment>
<dbReference type="InterPro" id="IPR050386">
    <property type="entry name" value="Glycosyl_hydrolase_5"/>
</dbReference>
<dbReference type="EMBL" id="WSRQ01000035">
    <property type="protein sequence ID" value="MVX65638.1"/>
    <property type="molecule type" value="Genomic_DNA"/>
</dbReference>
<accession>A0A964RQC0</accession>
<name>A0A964RQC0_9CLOT</name>
<evidence type="ECO:0000256" key="5">
    <source>
        <dbReference type="SAM" id="Phobius"/>
    </source>
</evidence>
<feature type="domain" description="Glycoside hydrolase family 5" evidence="6">
    <location>
        <begin position="60"/>
        <end position="319"/>
    </location>
</feature>
<protein>
    <submittedName>
        <fullName evidence="7">Cellulase family glycosylhydrolase</fullName>
    </submittedName>
</protein>
<dbReference type="GO" id="GO:0009986">
    <property type="term" value="C:cell surface"/>
    <property type="evidence" value="ECO:0007669"/>
    <property type="project" value="TreeGrafter"/>
</dbReference>
<keyword evidence="5" id="KW-0472">Membrane</keyword>
<organism evidence="7 8">
    <name type="scientific">Clostridium chromiireducens</name>
    <dbReference type="NCBI Taxonomy" id="225345"/>
    <lineage>
        <taxon>Bacteria</taxon>
        <taxon>Bacillati</taxon>
        <taxon>Bacillota</taxon>
        <taxon>Clostridia</taxon>
        <taxon>Eubacteriales</taxon>
        <taxon>Clostridiaceae</taxon>
        <taxon>Clostridium</taxon>
    </lineage>
</organism>
<dbReference type="Pfam" id="PF00150">
    <property type="entry name" value="Cellulase"/>
    <property type="match status" value="1"/>
</dbReference>
<reference evidence="7" key="1">
    <citation type="submission" date="2019-12" db="EMBL/GenBank/DDBJ databases">
        <title>Microbes associate with the intestines of laboratory mice.</title>
        <authorList>
            <person name="Navarre W."/>
            <person name="Wong E."/>
        </authorList>
    </citation>
    <scope>NUCLEOTIDE SEQUENCE</scope>
    <source>
        <strain evidence="7">NM79_F5</strain>
    </source>
</reference>
<proteinExistence type="inferred from homology"/>
<keyword evidence="5" id="KW-1133">Transmembrane helix</keyword>
<evidence type="ECO:0000313" key="7">
    <source>
        <dbReference type="EMBL" id="MVX65638.1"/>
    </source>
</evidence>
<dbReference type="Proteomes" id="UP000656077">
    <property type="component" value="Unassembled WGS sequence"/>
</dbReference>
<dbReference type="InterPro" id="IPR001547">
    <property type="entry name" value="Glyco_hydro_5"/>
</dbReference>
<keyword evidence="3 4" id="KW-0326">Glycosidase</keyword>
<dbReference type="InterPro" id="IPR017853">
    <property type="entry name" value="GH"/>
</dbReference>
<keyword evidence="5" id="KW-0812">Transmembrane</keyword>
<dbReference type="GO" id="GO:0005576">
    <property type="term" value="C:extracellular region"/>
    <property type="evidence" value="ECO:0007669"/>
    <property type="project" value="TreeGrafter"/>
</dbReference>
<dbReference type="GO" id="GO:0008422">
    <property type="term" value="F:beta-glucosidase activity"/>
    <property type="evidence" value="ECO:0007669"/>
    <property type="project" value="TreeGrafter"/>
</dbReference>
<dbReference type="SUPFAM" id="SSF51445">
    <property type="entry name" value="(Trans)glycosidases"/>
    <property type="match status" value="1"/>
</dbReference>
<gene>
    <name evidence="7" type="ORF">GKZ28_18305</name>
</gene>
<evidence type="ECO:0000256" key="3">
    <source>
        <dbReference type="ARBA" id="ARBA00023295"/>
    </source>
</evidence>
<dbReference type="PANTHER" id="PTHR31297">
    <property type="entry name" value="GLUCAN ENDO-1,6-BETA-GLUCOSIDASE B"/>
    <property type="match status" value="1"/>
</dbReference>
<evidence type="ECO:0000256" key="2">
    <source>
        <dbReference type="ARBA" id="ARBA00022801"/>
    </source>
</evidence>
<sequence>MKEEELIIKSRYIIICLFMVCIIITSGILFECDSKSRKNLKFKSCMNIGNTLEAPKGISWGVQMKLEYFDDIKKAGFDSVRVPVRFSDYAKNSPNYVLEEDFMKQLDSYVNYALKDNLIVILDFHHFEEVMQDPEKYKDCFISIWRQLSERYKDYPPELVFELLNEPKDNLKGDIWNGFIKDGVEEIRKNDKNRMIIVGPDNYYSVYRLEALSIPKDENIAVSFHYYEPNNFTFQGNQYHPGFENLKDIKWNGSKEEIDYLKSRFDIAKKWSEKNDVNIFLGEFGANQNAPAEDRKRWTEAVRKEAQNYGFSFGYWELCSWFGIYDSNTGKWDKEMLDALLPNK</sequence>
<dbReference type="GO" id="GO:0009251">
    <property type="term" value="P:glucan catabolic process"/>
    <property type="evidence" value="ECO:0007669"/>
    <property type="project" value="TreeGrafter"/>
</dbReference>
<evidence type="ECO:0000259" key="6">
    <source>
        <dbReference type="Pfam" id="PF00150"/>
    </source>
</evidence>
<keyword evidence="1" id="KW-0732">Signal</keyword>